<reference evidence="5" key="1">
    <citation type="submission" date="2025-08" db="UniProtKB">
        <authorList>
            <consortium name="Ensembl"/>
        </authorList>
    </citation>
    <scope>IDENTIFICATION</scope>
</reference>
<dbReference type="Ensembl" id="ENSSANT00000025869.1">
    <property type="protein sequence ID" value="ENSSANP00000024287.1"/>
    <property type="gene ID" value="ENSSANG00000012505.1"/>
</dbReference>
<evidence type="ECO:0000313" key="6">
    <source>
        <dbReference type="Proteomes" id="UP000472260"/>
    </source>
</evidence>
<dbReference type="InterPro" id="IPR045860">
    <property type="entry name" value="Snake_toxin-like_sf"/>
</dbReference>
<accession>A0A671LV52</accession>
<dbReference type="Gene3D" id="2.10.60.10">
    <property type="entry name" value="CD59"/>
    <property type="match status" value="2"/>
</dbReference>
<dbReference type="Proteomes" id="UP000472260">
    <property type="component" value="Unassembled WGS sequence"/>
</dbReference>
<dbReference type="InterPro" id="IPR016054">
    <property type="entry name" value="LY6_UPA_recep-like"/>
</dbReference>
<gene>
    <name evidence="5" type="primary">LOC107657635</name>
</gene>
<sequence>TQAEVILIIFLIIFLPLLSLNSLTCYQCIPETSIKCTETKVECPVGQCGTMRTTSYMGNNTLADMIRKNCSTTNQCVTASANFGITKIVINNQCCNTNLCNSQTEPESPKMIPNGMQCYTCNGEDCVSSLPCVDEEDHCIKATVFSDGHMMTMKGCVTRSFCMGELSTKISQSSIAADQSCCKGHLCNRAQTASVSRSFQLGILMCAILQMSF</sequence>
<comment type="subcellular location">
    <subcellularLocation>
        <location evidence="1">Secreted</location>
    </subcellularLocation>
</comment>
<keyword evidence="3" id="KW-0732">Signal</keyword>
<reference evidence="5" key="2">
    <citation type="submission" date="2025-09" db="UniProtKB">
        <authorList>
            <consortium name="Ensembl"/>
        </authorList>
    </citation>
    <scope>IDENTIFICATION</scope>
</reference>
<feature type="signal peptide" evidence="3">
    <location>
        <begin position="1"/>
        <end position="19"/>
    </location>
</feature>
<proteinExistence type="predicted"/>
<protein>
    <submittedName>
        <fullName evidence="5">Urokinase plasminogen activator surface receptor-like</fullName>
    </submittedName>
</protein>
<dbReference type="Pfam" id="PF00021">
    <property type="entry name" value="UPAR_LY6"/>
    <property type="match status" value="2"/>
</dbReference>
<evidence type="ECO:0000256" key="1">
    <source>
        <dbReference type="ARBA" id="ARBA00004613"/>
    </source>
</evidence>
<evidence type="ECO:0000259" key="4">
    <source>
        <dbReference type="SMART" id="SM00134"/>
    </source>
</evidence>
<feature type="domain" description="UPAR/Ly6" evidence="4">
    <location>
        <begin position="23"/>
        <end position="115"/>
    </location>
</feature>
<dbReference type="AlphaFoldDB" id="A0A671LV52"/>
<dbReference type="GO" id="GO:0005576">
    <property type="term" value="C:extracellular region"/>
    <property type="evidence" value="ECO:0007669"/>
    <property type="project" value="UniProtKB-SubCell"/>
</dbReference>
<dbReference type="SMART" id="SM00134">
    <property type="entry name" value="LU"/>
    <property type="match status" value="2"/>
</dbReference>
<feature type="domain" description="UPAR/Ly6" evidence="4">
    <location>
        <begin position="116"/>
        <end position="196"/>
    </location>
</feature>
<evidence type="ECO:0000256" key="3">
    <source>
        <dbReference type="SAM" id="SignalP"/>
    </source>
</evidence>
<evidence type="ECO:0000313" key="5">
    <source>
        <dbReference type="Ensembl" id="ENSSANP00000024287.1"/>
    </source>
</evidence>
<dbReference type="InterPro" id="IPR050918">
    <property type="entry name" value="CNF-like_PLA2_Inhibitor"/>
</dbReference>
<feature type="chain" id="PRO_5025677712" evidence="3">
    <location>
        <begin position="20"/>
        <end position="213"/>
    </location>
</feature>
<evidence type="ECO:0000256" key="2">
    <source>
        <dbReference type="ARBA" id="ARBA00022525"/>
    </source>
</evidence>
<name>A0A671LV52_9TELE</name>
<keyword evidence="6" id="KW-1185">Reference proteome</keyword>
<organism evidence="5 6">
    <name type="scientific">Sinocyclocheilus anshuiensis</name>
    <dbReference type="NCBI Taxonomy" id="1608454"/>
    <lineage>
        <taxon>Eukaryota</taxon>
        <taxon>Metazoa</taxon>
        <taxon>Chordata</taxon>
        <taxon>Craniata</taxon>
        <taxon>Vertebrata</taxon>
        <taxon>Euteleostomi</taxon>
        <taxon>Actinopterygii</taxon>
        <taxon>Neopterygii</taxon>
        <taxon>Teleostei</taxon>
        <taxon>Ostariophysi</taxon>
        <taxon>Cypriniformes</taxon>
        <taxon>Cyprinidae</taxon>
        <taxon>Cyprininae</taxon>
        <taxon>Sinocyclocheilus</taxon>
    </lineage>
</organism>
<dbReference type="PANTHER" id="PTHR20914">
    <property type="entry name" value="LY6/PLAUR DOMAIN-CONTAINING PROTEIN 8"/>
    <property type="match status" value="1"/>
</dbReference>
<dbReference type="PANTHER" id="PTHR20914:SF24">
    <property type="entry name" value="LYMPHOCYTE ANTIGEN 6 FAMILY MEMBER M2-RELATED"/>
    <property type="match status" value="1"/>
</dbReference>
<keyword evidence="2" id="KW-0964">Secreted</keyword>
<dbReference type="SUPFAM" id="SSF57302">
    <property type="entry name" value="Snake toxin-like"/>
    <property type="match status" value="2"/>
</dbReference>